<dbReference type="PANTHER" id="PTHR34298">
    <property type="entry name" value="SEGREGATION AND CONDENSATION PROTEIN B"/>
    <property type="match status" value="1"/>
</dbReference>
<dbReference type="InterPro" id="IPR036390">
    <property type="entry name" value="WH_DNA-bd_sf"/>
</dbReference>
<keyword evidence="4" id="KW-0131">Cell cycle</keyword>
<keyword evidence="7" id="KW-1185">Reference proteome</keyword>
<dbReference type="AlphaFoldDB" id="A0A517Z548"/>
<evidence type="ECO:0000256" key="3">
    <source>
        <dbReference type="ARBA" id="ARBA00022829"/>
    </source>
</evidence>
<feature type="region of interest" description="Disordered" evidence="5">
    <location>
        <begin position="1"/>
        <end position="24"/>
    </location>
</feature>
<accession>A0A517Z548</accession>
<evidence type="ECO:0000256" key="5">
    <source>
        <dbReference type="SAM" id="MobiDB-lite"/>
    </source>
</evidence>
<dbReference type="GO" id="GO:0051301">
    <property type="term" value="P:cell division"/>
    <property type="evidence" value="ECO:0007669"/>
    <property type="project" value="UniProtKB-KW"/>
</dbReference>
<dbReference type="OrthoDB" id="211906at2"/>
<dbReference type="InterPro" id="IPR005234">
    <property type="entry name" value="ScpB_csome_segregation"/>
</dbReference>
<protein>
    <recommendedName>
        <fullName evidence="8">Segregation and condensation protein B</fullName>
    </recommendedName>
</protein>
<dbReference type="Pfam" id="PF04079">
    <property type="entry name" value="SMC_ScpB"/>
    <property type="match status" value="1"/>
</dbReference>
<keyword evidence="2" id="KW-0132">Cell division</keyword>
<sequence>MNNQSDFAESADLPATAADVPSSEDVISVDGELSLDAIEQAYQRALEISDAEHLEASSSPTDWPAEGDAIDPSPEETAPCEAGGTVEAVGEAASDDDELLSLDEDSGPSVRPRQVLEALLFVGGQPLTTRQLADSLGGEFPHEEIDELIDALNHDYFVQNRPYEIRLGEGGYRLTLRSEYERVRSRVYGQGPREVRLSQDALEILAFVAYQQPVDRPAVEETGKKNAAGLLRQLLRLELVALTRREDGTVTYHTTTRFLELFGLGSIDDLPRAAEIRFK</sequence>
<evidence type="ECO:0000313" key="6">
    <source>
        <dbReference type="EMBL" id="QDU37621.1"/>
    </source>
</evidence>
<keyword evidence="3" id="KW-0159">Chromosome partition</keyword>
<reference evidence="6 7" key="1">
    <citation type="submission" date="2019-02" db="EMBL/GenBank/DDBJ databases">
        <title>Deep-cultivation of Planctomycetes and their phenomic and genomic characterization uncovers novel biology.</title>
        <authorList>
            <person name="Wiegand S."/>
            <person name="Jogler M."/>
            <person name="Boedeker C."/>
            <person name="Pinto D."/>
            <person name="Vollmers J."/>
            <person name="Rivas-Marin E."/>
            <person name="Kohn T."/>
            <person name="Peeters S.H."/>
            <person name="Heuer A."/>
            <person name="Rast P."/>
            <person name="Oberbeckmann S."/>
            <person name="Bunk B."/>
            <person name="Jeske O."/>
            <person name="Meyerdierks A."/>
            <person name="Storesund J.E."/>
            <person name="Kallscheuer N."/>
            <person name="Luecker S."/>
            <person name="Lage O.M."/>
            <person name="Pohl T."/>
            <person name="Merkel B.J."/>
            <person name="Hornburger P."/>
            <person name="Mueller R.-W."/>
            <person name="Bruemmer F."/>
            <person name="Labrenz M."/>
            <person name="Spormann A.M."/>
            <person name="Op den Camp H."/>
            <person name="Overmann J."/>
            <person name="Amann R."/>
            <person name="Jetten M.S.M."/>
            <person name="Mascher T."/>
            <person name="Medema M.H."/>
            <person name="Devos D.P."/>
            <person name="Kaster A.-K."/>
            <person name="Ovreas L."/>
            <person name="Rohde M."/>
            <person name="Galperin M.Y."/>
            <person name="Jogler C."/>
        </authorList>
    </citation>
    <scope>NUCLEOTIDE SEQUENCE [LARGE SCALE GENOMIC DNA]</scope>
    <source>
        <strain evidence="6 7">Mal4</strain>
    </source>
</reference>
<feature type="region of interest" description="Disordered" evidence="5">
    <location>
        <begin position="49"/>
        <end position="83"/>
    </location>
</feature>
<dbReference type="RefSeq" id="WP_145368581.1">
    <property type="nucleotide sequence ID" value="NZ_CP036275.1"/>
</dbReference>
<dbReference type="EMBL" id="CP036275">
    <property type="protein sequence ID" value="QDU37621.1"/>
    <property type="molecule type" value="Genomic_DNA"/>
</dbReference>
<organism evidence="6 7">
    <name type="scientific">Maioricimonas rarisocia</name>
    <dbReference type="NCBI Taxonomy" id="2528026"/>
    <lineage>
        <taxon>Bacteria</taxon>
        <taxon>Pseudomonadati</taxon>
        <taxon>Planctomycetota</taxon>
        <taxon>Planctomycetia</taxon>
        <taxon>Planctomycetales</taxon>
        <taxon>Planctomycetaceae</taxon>
        <taxon>Maioricimonas</taxon>
    </lineage>
</organism>
<name>A0A517Z548_9PLAN</name>
<dbReference type="KEGG" id="mri:Mal4_19360"/>
<proteinExistence type="predicted"/>
<evidence type="ECO:0008006" key="8">
    <source>
        <dbReference type="Google" id="ProtNLM"/>
    </source>
</evidence>
<dbReference type="Proteomes" id="UP000320496">
    <property type="component" value="Chromosome"/>
</dbReference>
<dbReference type="SUPFAM" id="SSF46785">
    <property type="entry name" value="Winged helix' DNA-binding domain"/>
    <property type="match status" value="2"/>
</dbReference>
<evidence type="ECO:0000256" key="2">
    <source>
        <dbReference type="ARBA" id="ARBA00022618"/>
    </source>
</evidence>
<dbReference type="GO" id="GO:0051304">
    <property type="term" value="P:chromosome separation"/>
    <property type="evidence" value="ECO:0007669"/>
    <property type="project" value="InterPro"/>
</dbReference>
<keyword evidence="1" id="KW-0963">Cytoplasm</keyword>
<gene>
    <name evidence="6" type="ORF">Mal4_19360</name>
</gene>
<evidence type="ECO:0000313" key="7">
    <source>
        <dbReference type="Proteomes" id="UP000320496"/>
    </source>
</evidence>
<dbReference type="InterPro" id="IPR036388">
    <property type="entry name" value="WH-like_DNA-bd_sf"/>
</dbReference>
<dbReference type="Gene3D" id="1.10.10.10">
    <property type="entry name" value="Winged helix-like DNA-binding domain superfamily/Winged helix DNA-binding domain"/>
    <property type="match status" value="2"/>
</dbReference>
<evidence type="ECO:0000256" key="1">
    <source>
        <dbReference type="ARBA" id="ARBA00022490"/>
    </source>
</evidence>
<evidence type="ECO:0000256" key="4">
    <source>
        <dbReference type="ARBA" id="ARBA00023306"/>
    </source>
</evidence>
<dbReference type="PANTHER" id="PTHR34298:SF2">
    <property type="entry name" value="SEGREGATION AND CONDENSATION PROTEIN B"/>
    <property type="match status" value="1"/>
</dbReference>